<dbReference type="EMBL" id="NRJG01000152">
    <property type="protein sequence ID" value="RIY35073.1"/>
    <property type="molecule type" value="Genomic_DNA"/>
</dbReference>
<comment type="caution">
    <text evidence="1">The sequence shown here is derived from an EMBL/GenBank/DDBJ whole genome shotgun (WGS) entry which is preliminary data.</text>
</comment>
<protein>
    <submittedName>
        <fullName evidence="1">Uncharacterized protein</fullName>
    </submittedName>
</protein>
<gene>
    <name evidence="1" type="ORF">CKF58_07140</name>
</gene>
<name>A0A3A1Y9T5_9GAMM</name>
<dbReference type="AlphaFoldDB" id="A0A3A1Y9T5"/>
<dbReference type="Proteomes" id="UP000265916">
    <property type="component" value="Unassembled WGS sequence"/>
</dbReference>
<evidence type="ECO:0000313" key="2">
    <source>
        <dbReference type="Proteomes" id="UP000265916"/>
    </source>
</evidence>
<evidence type="ECO:0000313" key="1">
    <source>
        <dbReference type="EMBL" id="RIY35073.1"/>
    </source>
</evidence>
<reference evidence="1 2" key="1">
    <citation type="submission" date="2017-08" db="EMBL/GenBank/DDBJ databases">
        <title>Reclassification of Bisgaard taxon 37 and 44.</title>
        <authorList>
            <person name="Christensen H."/>
        </authorList>
    </citation>
    <scope>NUCLEOTIDE SEQUENCE [LARGE SCALE GENOMIC DNA]</scope>
    <source>
        <strain evidence="1 2">111</strain>
    </source>
</reference>
<accession>A0A3A1Y9T5</accession>
<dbReference type="RefSeq" id="WP_119532414.1">
    <property type="nucleotide sequence ID" value="NZ_JBHSSP010000040.1"/>
</dbReference>
<sequence length="66" mass="7419">MLIPSVRSVKTQGQIVVSAPITGDGTISATTKYYNYELVADKQLSLETKQVIVQHFQKYNLTINFQ</sequence>
<keyword evidence="2" id="KW-1185">Reference proteome</keyword>
<proteinExistence type="predicted"/>
<organism evidence="1 2">
    <name type="scientific">Psittacicella hinzii</name>
    <dbReference type="NCBI Taxonomy" id="2028575"/>
    <lineage>
        <taxon>Bacteria</taxon>
        <taxon>Pseudomonadati</taxon>
        <taxon>Pseudomonadota</taxon>
        <taxon>Gammaproteobacteria</taxon>
        <taxon>Pasteurellales</taxon>
        <taxon>Psittacicellaceae</taxon>
        <taxon>Psittacicella</taxon>
    </lineage>
</organism>